<dbReference type="SUPFAM" id="SSF50249">
    <property type="entry name" value="Nucleic acid-binding proteins"/>
    <property type="match status" value="2"/>
</dbReference>
<dbReference type="Proteomes" id="UP000004810">
    <property type="component" value="Unassembled WGS sequence"/>
</dbReference>
<sequence>MEIDFPREDLSVSKKRRKIHSVNDETTDVKQVSIKNEQKSEYVGVWNQRITPNFLAEGMLGLGVVMKIREAEILLECSDGVIVKVPVQNFGNLMLETLRNSSVTLEDVFRVGQMLAFKVIKGRETHDTQKKGKKSPYPIVSCDPLIVNFHLNPGALIDGLVLNGVVGSVEDKGVIINLGLQSVELKGFLAERHLPSTFPKESLVKGQPLLLRIQNESSSNKKTRVINLSAVPEMECLDDAVVKKLKLNDLMPGTLLLVNPLQPTHSGVYVNIGNDIKGYVSRQHLPPRYRNDPYKCLKSFKTIVMFCQQNSNLLTLNGHPDIIAVSKFVKRTNFENIHIGDIIECRVTSMDKSGNVNFDLVHEDERNSLVAAFARKTKLKDSVEYEKGTVHKARVLSFKMVERILMVTTLKDILAQKMVSIKDAVPGVKVTAKIESLLDKGLFVKIYNSIPGFIPKIHLSDKLVTRIDKHFAVGDELNCRILNVNKLKERLILTNKQSLISSKDTIIKNYAEVTTNIITTGYIISQHSSGGLVIGFYGGIRGFMLPKEAERLGTNVKVGLTVRVRVISVDPQRERLLVAVAGTANGGTGIVRAQVTVL</sequence>
<dbReference type="InterPro" id="IPR012340">
    <property type="entry name" value="NA-bd_OB-fold"/>
</dbReference>
<dbReference type="PROSITE" id="PS50126">
    <property type="entry name" value="S1"/>
    <property type="match status" value="4"/>
</dbReference>
<dbReference type="Gene3D" id="2.40.50.140">
    <property type="entry name" value="Nucleic acid-binding proteins"/>
    <property type="match status" value="2"/>
</dbReference>
<evidence type="ECO:0000313" key="2">
    <source>
        <dbReference type="EMBL" id="EJW83089.1"/>
    </source>
</evidence>
<dbReference type="InterPro" id="IPR003029">
    <property type="entry name" value="S1_domain"/>
</dbReference>
<feature type="domain" description="S1 motif" evidence="1">
    <location>
        <begin position="427"/>
        <end position="496"/>
    </location>
</feature>
<dbReference type="SMART" id="SM00316">
    <property type="entry name" value="S1"/>
    <property type="match status" value="5"/>
</dbReference>
<dbReference type="InterPro" id="IPR045209">
    <property type="entry name" value="Rrp5"/>
</dbReference>
<name>J9F6W1_WUCBA</name>
<evidence type="ECO:0000313" key="3">
    <source>
        <dbReference type="Proteomes" id="UP000004810"/>
    </source>
</evidence>
<dbReference type="EMBL" id="ADBV01002434">
    <property type="protein sequence ID" value="EJW83089.1"/>
    <property type="molecule type" value="Genomic_DNA"/>
</dbReference>
<dbReference type="GO" id="GO:0032040">
    <property type="term" value="C:small-subunit processome"/>
    <property type="evidence" value="ECO:0007669"/>
    <property type="project" value="TreeGrafter"/>
</dbReference>
<dbReference type="AlphaFoldDB" id="J9F6W1"/>
<dbReference type="FunFam" id="2.40.50.140:FF:000103">
    <property type="entry name" value="protein RRP5 homolog"/>
    <property type="match status" value="1"/>
</dbReference>
<accession>J9F6W1</accession>
<dbReference type="PANTHER" id="PTHR23270">
    <property type="entry name" value="PROGRAMMED CELL DEATH PROTEIN 11 PRE-RRNA PROCESSING PROTEIN RRP5"/>
    <property type="match status" value="1"/>
</dbReference>
<dbReference type="Pfam" id="PF00575">
    <property type="entry name" value="S1"/>
    <property type="match status" value="1"/>
</dbReference>
<dbReference type="GO" id="GO:0003723">
    <property type="term" value="F:RNA binding"/>
    <property type="evidence" value="ECO:0007669"/>
    <property type="project" value="TreeGrafter"/>
</dbReference>
<organism evidence="2 3">
    <name type="scientific">Wuchereria bancrofti</name>
    <dbReference type="NCBI Taxonomy" id="6293"/>
    <lineage>
        <taxon>Eukaryota</taxon>
        <taxon>Metazoa</taxon>
        <taxon>Ecdysozoa</taxon>
        <taxon>Nematoda</taxon>
        <taxon>Chromadorea</taxon>
        <taxon>Rhabditida</taxon>
        <taxon>Spirurina</taxon>
        <taxon>Spiruromorpha</taxon>
        <taxon>Filarioidea</taxon>
        <taxon>Onchocercidae</taxon>
        <taxon>Wuchereria</taxon>
    </lineage>
</organism>
<gene>
    <name evidence="2" type="ORF">WUBG_05999</name>
</gene>
<feature type="domain" description="S1 motif" evidence="1">
    <location>
        <begin position="248"/>
        <end position="319"/>
    </location>
</feature>
<evidence type="ECO:0000259" key="1">
    <source>
        <dbReference type="PROSITE" id="PS50126"/>
    </source>
</evidence>
<dbReference type="PANTHER" id="PTHR23270:SF10">
    <property type="entry name" value="PROTEIN RRP5 HOMOLOG"/>
    <property type="match status" value="1"/>
</dbReference>
<reference evidence="3" key="1">
    <citation type="submission" date="2012-08" db="EMBL/GenBank/DDBJ databases">
        <title>The Genome Sequence of Wuchereria bancrofti.</title>
        <authorList>
            <person name="Nutman T.B."/>
            <person name="Fink D.L."/>
            <person name="Russ C."/>
            <person name="Young S."/>
            <person name="Zeng Q."/>
            <person name="Koehrsen M."/>
            <person name="Alvarado L."/>
            <person name="Berlin A."/>
            <person name="Chapman S.B."/>
            <person name="Chen Z."/>
            <person name="Freedman E."/>
            <person name="Gellesch M."/>
            <person name="Goldberg J."/>
            <person name="Griggs A."/>
            <person name="Gujja S."/>
            <person name="Heilman E.R."/>
            <person name="Heiman D."/>
            <person name="Hepburn T."/>
            <person name="Howarth C."/>
            <person name="Jen D."/>
            <person name="Larson L."/>
            <person name="Lewis B."/>
            <person name="Mehta T."/>
            <person name="Park D."/>
            <person name="Pearson M."/>
            <person name="Roberts A."/>
            <person name="Saif S."/>
            <person name="Shea T."/>
            <person name="Shenoy N."/>
            <person name="Sisk P."/>
            <person name="Stolte C."/>
            <person name="Sykes S."/>
            <person name="Walk T."/>
            <person name="White J."/>
            <person name="Yandava C."/>
            <person name="Haas B."/>
            <person name="Henn M.R."/>
            <person name="Nusbaum C."/>
            <person name="Birren B."/>
        </authorList>
    </citation>
    <scope>NUCLEOTIDE SEQUENCE [LARGE SCALE GENOMIC DNA]</scope>
    <source>
        <strain evidence="3">NA</strain>
    </source>
</reference>
<proteinExistence type="predicted"/>
<comment type="caution">
    <text evidence="2">The sequence shown here is derived from an EMBL/GenBank/DDBJ whole genome shotgun (WGS) entry which is preliminary data.</text>
</comment>
<feature type="domain" description="S1 motif" evidence="1">
    <location>
        <begin position="159"/>
        <end position="231"/>
    </location>
</feature>
<feature type="domain" description="S1 motif" evidence="1">
    <location>
        <begin position="516"/>
        <end position="581"/>
    </location>
</feature>
<protein>
    <recommendedName>
        <fullName evidence="1">S1 motif domain-containing protein</fullName>
    </recommendedName>
</protein>
<dbReference type="GO" id="GO:0006364">
    <property type="term" value="P:rRNA processing"/>
    <property type="evidence" value="ECO:0007669"/>
    <property type="project" value="InterPro"/>
</dbReference>